<evidence type="ECO:0000313" key="2">
    <source>
        <dbReference type="Proteomes" id="UP001207626"/>
    </source>
</evidence>
<accession>A0ABT4DTJ8</accession>
<dbReference type="RefSeq" id="WP_268601856.1">
    <property type="nucleotide sequence ID" value="NZ_JAMDLW010000016.1"/>
</dbReference>
<reference evidence="1 2" key="1">
    <citation type="submission" date="2022-05" db="EMBL/GenBank/DDBJ databases">
        <title>Genome Sequencing of Bee-Associated Microbes.</title>
        <authorList>
            <person name="Dunlap C."/>
        </authorList>
    </citation>
    <scope>NUCLEOTIDE SEQUENCE [LARGE SCALE GENOMIC DNA]</scope>
    <source>
        <strain evidence="1 2">NRRL NRS-1438</strain>
    </source>
</reference>
<organism evidence="1 2">
    <name type="scientific">Paenibacillus apiarius</name>
    <dbReference type="NCBI Taxonomy" id="46240"/>
    <lineage>
        <taxon>Bacteria</taxon>
        <taxon>Bacillati</taxon>
        <taxon>Bacillota</taxon>
        <taxon>Bacilli</taxon>
        <taxon>Bacillales</taxon>
        <taxon>Paenibacillaceae</taxon>
        <taxon>Paenibacillus</taxon>
    </lineage>
</organism>
<sequence length="72" mass="8869">MLKHNFLEKKDSFELLFHMKITAYWERSEEKRREYQQQLAEHSKREFLEMPISEPALFQGGVTRNWRRNIGK</sequence>
<protein>
    <submittedName>
        <fullName evidence="1">Uncharacterized protein</fullName>
    </submittedName>
</protein>
<proteinExistence type="predicted"/>
<name>A0ABT4DTJ8_9BACL</name>
<dbReference type="Proteomes" id="UP001207626">
    <property type="component" value="Unassembled WGS sequence"/>
</dbReference>
<evidence type="ECO:0000313" key="1">
    <source>
        <dbReference type="EMBL" id="MCY9520595.1"/>
    </source>
</evidence>
<comment type="caution">
    <text evidence="1">The sequence shown here is derived from an EMBL/GenBank/DDBJ whole genome shotgun (WGS) entry which is preliminary data.</text>
</comment>
<dbReference type="EMBL" id="JAMDLW010000016">
    <property type="protein sequence ID" value="MCY9520595.1"/>
    <property type="molecule type" value="Genomic_DNA"/>
</dbReference>
<gene>
    <name evidence="1" type="ORF">M5X09_13120</name>
</gene>
<keyword evidence="2" id="KW-1185">Reference proteome</keyword>